<dbReference type="EMBL" id="BMKV01000009">
    <property type="protein sequence ID" value="GGI95900.1"/>
    <property type="molecule type" value="Genomic_DNA"/>
</dbReference>
<dbReference type="Proteomes" id="UP000658754">
    <property type="component" value="Unassembled WGS sequence"/>
</dbReference>
<comment type="caution">
    <text evidence="2">The sequence shown here is derived from an EMBL/GenBank/DDBJ whole genome shotgun (WGS) entry which is preliminary data.</text>
</comment>
<keyword evidence="3" id="KW-1185">Reference proteome</keyword>
<evidence type="ECO:0000313" key="3">
    <source>
        <dbReference type="Proteomes" id="UP000658754"/>
    </source>
</evidence>
<feature type="compositionally biased region" description="Gly residues" evidence="1">
    <location>
        <begin position="1"/>
        <end position="10"/>
    </location>
</feature>
<name>A0ABQ2CM49_9MICC</name>
<gene>
    <name evidence="2" type="ORF">GCM10007175_36970</name>
</gene>
<reference evidence="3" key="1">
    <citation type="journal article" date="2019" name="Int. J. Syst. Evol. Microbiol.">
        <title>The Global Catalogue of Microorganisms (GCM) 10K type strain sequencing project: providing services to taxonomists for standard genome sequencing and annotation.</title>
        <authorList>
            <consortium name="The Broad Institute Genomics Platform"/>
            <consortium name="The Broad Institute Genome Sequencing Center for Infectious Disease"/>
            <person name="Wu L."/>
            <person name="Ma J."/>
        </authorList>
    </citation>
    <scope>NUCLEOTIDE SEQUENCE [LARGE SCALE GENOMIC DNA]</scope>
    <source>
        <strain evidence="3">CGMCC 1.3601</strain>
    </source>
</reference>
<feature type="region of interest" description="Disordered" evidence="1">
    <location>
        <begin position="1"/>
        <end position="21"/>
    </location>
</feature>
<evidence type="ECO:0000256" key="1">
    <source>
        <dbReference type="SAM" id="MobiDB-lite"/>
    </source>
</evidence>
<proteinExistence type="predicted"/>
<organism evidence="2 3">
    <name type="scientific">Pseudarthrobacter scleromae</name>
    <dbReference type="NCBI Taxonomy" id="158897"/>
    <lineage>
        <taxon>Bacteria</taxon>
        <taxon>Bacillati</taxon>
        <taxon>Actinomycetota</taxon>
        <taxon>Actinomycetes</taxon>
        <taxon>Micrococcales</taxon>
        <taxon>Micrococcaceae</taxon>
        <taxon>Pseudarthrobacter</taxon>
    </lineage>
</organism>
<sequence>MVPTSLGGGTDTDFQSVDDGLPAGAPPRRSCCLIHIALNGACKEGMQLKGLADGSLDDDGGSHRRSLLCRNRLSSGAGMG</sequence>
<accession>A0ABQ2CM49</accession>
<protein>
    <submittedName>
        <fullName evidence="2">Uncharacterized protein</fullName>
    </submittedName>
</protein>
<evidence type="ECO:0000313" key="2">
    <source>
        <dbReference type="EMBL" id="GGI95900.1"/>
    </source>
</evidence>